<dbReference type="RefSeq" id="WP_143438992.1">
    <property type="nucleotide sequence ID" value="NZ_OCPC01000002.1"/>
</dbReference>
<evidence type="ECO:0000313" key="2">
    <source>
        <dbReference type="EMBL" id="SOE17218.1"/>
    </source>
</evidence>
<dbReference type="AlphaFoldDB" id="A0A286IAS3"/>
<organism evidence="2 3">
    <name type="scientific">Hoeflea halophila</name>
    <dbReference type="NCBI Taxonomy" id="714899"/>
    <lineage>
        <taxon>Bacteria</taxon>
        <taxon>Pseudomonadati</taxon>
        <taxon>Pseudomonadota</taxon>
        <taxon>Alphaproteobacteria</taxon>
        <taxon>Hyphomicrobiales</taxon>
        <taxon>Rhizobiaceae</taxon>
        <taxon>Hoeflea</taxon>
    </lineage>
</organism>
<dbReference type="SUPFAM" id="SSF103515">
    <property type="entry name" value="Autotransporter"/>
    <property type="match status" value="1"/>
</dbReference>
<keyword evidence="3" id="KW-1185">Reference proteome</keyword>
<accession>A0A286IAS3</accession>
<evidence type="ECO:0000313" key="3">
    <source>
        <dbReference type="Proteomes" id="UP000219465"/>
    </source>
</evidence>
<feature type="compositionally biased region" description="Basic and acidic residues" evidence="1">
    <location>
        <begin position="131"/>
        <end position="140"/>
    </location>
</feature>
<name>A0A286IAS3_9HYPH</name>
<evidence type="ECO:0000256" key="1">
    <source>
        <dbReference type="SAM" id="MobiDB-lite"/>
    </source>
</evidence>
<feature type="region of interest" description="Disordered" evidence="1">
    <location>
        <begin position="205"/>
        <end position="224"/>
    </location>
</feature>
<dbReference type="InterPro" id="IPR036709">
    <property type="entry name" value="Autotransporte_beta_dom_sf"/>
</dbReference>
<feature type="compositionally biased region" description="Low complexity" evidence="1">
    <location>
        <begin position="206"/>
        <end position="220"/>
    </location>
</feature>
<dbReference type="Proteomes" id="UP000219465">
    <property type="component" value="Unassembled WGS sequence"/>
</dbReference>
<feature type="region of interest" description="Disordered" evidence="1">
    <location>
        <begin position="79"/>
        <end position="144"/>
    </location>
</feature>
<protein>
    <submittedName>
        <fullName evidence="2">Uncharacterized protein</fullName>
    </submittedName>
</protein>
<gene>
    <name evidence="2" type="ORF">SAMN05877838_2111</name>
</gene>
<proteinExistence type="predicted"/>
<sequence>MTLWKRSTVAGLAYFAFVVAAGAVALTVTDISEGMPLPGTTISLETLSGETIPLRPVDAAEAPTDGSVSDQPAVEAETTLTASPGEVGEQGEDTVEPLDTGEPQETVSVPVPEGQSTDEAEPTQTASAEDGAERGEDVVQTRDTVSIPVLEDGSAEFEVADEYEDRLVIIVIRDASGNVIDRRQARLSGVSLALSLSGLPKTAGVPDDGAGRAADSSARPDLADPAVEQAFDSTTDGRTEMEVGDVYATPNIEFEAGIGAMSRGSFSPLRLQDGGFNLVAANFAAVEREGTFSHVGFSFKNPTGHRDPFWSGTVNFIGGVQVGLSEASASGTNISARGYGLGILGPEGPGGFFNGGVAINSAFADVNSLHYADKYQEIMVRAGAATQLKTSGLHIEPSFQVFVGQTSEDLSYSGRSANSSVGFAYDVSTSTRRLGVQIGTEIATTPRDNFTLFGSGDIRLVQNWGHAKAALDMTGVVVGSEFAKAYGNLFDIGAVVRGGVRYEREQVAFEVGGQFETWQVPVARITGEVPLYVDYRNRNSWSVYGRLKIRIGN</sequence>
<reference evidence="3" key="1">
    <citation type="submission" date="2017-08" db="EMBL/GenBank/DDBJ databases">
        <authorList>
            <person name="Varghese N."/>
            <person name="Submissions S."/>
        </authorList>
    </citation>
    <scope>NUCLEOTIDE SEQUENCE [LARGE SCALE GENOMIC DNA]</scope>
    <source>
        <strain evidence="3">KCTC 23107</strain>
    </source>
</reference>
<dbReference type="EMBL" id="OCPC01000002">
    <property type="protein sequence ID" value="SOE17218.1"/>
    <property type="molecule type" value="Genomic_DNA"/>
</dbReference>